<gene>
    <name evidence="1" type="ORF">NUW58_g1323</name>
</gene>
<evidence type="ECO:0000313" key="1">
    <source>
        <dbReference type="EMBL" id="KAJ2995250.1"/>
    </source>
</evidence>
<keyword evidence="2" id="KW-1185">Reference proteome</keyword>
<reference evidence="1" key="1">
    <citation type="submission" date="2022-10" db="EMBL/GenBank/DDBJ databases">
        <title>Genome Sequence of Xylaria curta.</title>
        <authorList>
            <person name="Buettner E."/>
        </authorList>
    </citation>
    <scope>NUCLEOTIDE SEQUENCE</scope>
    <source>
        <strain evidence="1">Babe10</strain>
    </source>
</reference>
<protein>
    <submittedName>
        <fullName evidence="1">Uncharacterized protein</fullName>
    </submittedName>
</protein>
<proteinExistence type="predicted"/>
<organism evidence="1 2">
    <name type="scientific">Xylaria curta</name>
    <dbReference type="NCBI Taxonomy" id="42375"/>
    <lineage>
        <taxon>Eukaryota</taxon>
        <taxon>Fungi</taxon>
        <taxon>Dikarya</taxon>
        <taxon>Ascomycota</taxon>
        <taxon>Pezizomycotina</taxon>
        <taxon>Sordariomycetes</taxon>
        <taxon>Xylariomycetidae</taxon>
        <taxon>Xylariales</taxon>
        <taxon>Xylariaceae</taxon>
        <taxon>Xylaria</taxon>
    </lineage>
</organism>
<evidence type="ECO:0000313" key="2">
    <source>
        <dbReference type="Proteomes" id="UP001143856"/>
    </source>
</evidence>
<comment type="caution">
    <text evidence="1">The sequence shown here is derived from an EMBL/GenBank/DDBJ whole genome shotgun (WGS) entry which is preliminary data.</text>
</comment>
<sequence>MDDTERHATVGYAVVSAPGKGEVVPSGGAYTIKWSAGSFTGLATISLMGGNDPTTLEILSPLAQGIPVENEKFAWAVDCSLGAKKTYGLKIADEATSGEVFQYSFPFQIKGPSCGASSSSSAVSSATATGYPTKGSSVTSSATAPSYPVETSSSFSSSSVHSNSTTSAVHSSSSTTVKSSTHVVPTSTLATVTTPVVTVTSTNFPTKTSASSGVPASSTSTTPIPTAGATRAGAGLALGLMAAVLAL</sequence>
<accession>A0ACC1PL92</accession>
<dbReference type="Proteomes" id="UP001143856">
    <property type="component" value="Unassembled WGS sequence"/>
</dbReference>
<name>A0ACC1PL92_9PEZI</name>
<dbReference type="EMBL" id="JAPDGR010000141">
    <property type="protein sequence ID" value="KAJ2995250.1"/>
    <property type="molecule type" value="Genomic_DNA"/>
</dbReference>